<evidence type="ECO:0000313" key="2">
    <source>
        <dbReference type="Proteomes" id="UP000499080"/>
    </source>
</evidence>
<keyword evidence="2" id="KW-1185">Reference proteome</keyword>
<gene>
    <name evidence="1" type="ORF">AVEN_93484_1</name>
</gene>
<proteinExistence type="predicted"/>
<dbReference type="EMBL" id="BGPR01000026">
    <property type="protein sequence ID" value="GBL81707.1"/>
    <property type="molecule type" value="Genomic_DNA"/>
</dbReference>
<evidence type="ECO:0000313" key="1">
    <source>
        <dbReference type="EMBL" id="GBL81707.1"/>
    </source>
</evidence>
<reference evidence="1 2" key="1">
    <citation type="journal article" date="2019" name="Sci. Rep.">
        <title>Orb-weaving spider Araneus ventricosus genome elucidates the spidroin gene catalogue.</title>
        <authorList>
            <person name="Kono N."/>
            <person name="Nakamura H."/>
            <person name="Ohtoshi R."/>
            <person name="Moran D.A.P."/>
            <person name="Shinohara A."/>
            <person name="Yoshida Y."/>
            <person name="Fujiwara M."/>
            <person name="Mori M."/>
            <person name="Tomita M."/>
            <person name="Arakawa K."/>
        </authorList>
    </citation>
    <scope>NUCLEOTIDE SEQUENCE [LARGE SCALE GENOMIC DNA]</scope>
</reference>
<protein>
    <submittedName>
        <fullName evidence="1">Uncharacterized protein</fullName>
    </submittedName>
</protein>
<organism evidence="1 2">
    <name type="scientific">Araneus ventricosus</name>
    <name type="common">Orbweaver spider</name>
    <name type="synonym">Epeira ventricosa</name>
    <dbReference type="NCBI Taxonomy" id="182803"/>
    <lineage>
        <taxon>Eukaryota</taxon>
        <taxon>Metazoa</taxon>
        <taxon>Ecdysozoa</taxon>
        <taxon>Arthropoda</taxon>
        <taxon>Chelicerata</taxon>
        <taxon>Arachnida</taxon>
        <taxon>Araneae</taxon>
        <taxon>Araneomorphae</taxon>
        <taxon>Entelegynae</taxon>
        <taxon>Araneoidea</taxon>
        <taxon>Araneidae</taxon>
        <taxon>Araneus</taxon>
    </lineage>
</organism>
<name>A0A4Y2AQC0_ARAVE</name>
<dbReference type="AlphaFoldDB" id="A0A4Y2AQC0"/>
<accession>A0A4Y2AQC0</accession>
<sequence length="107" mass="12352">MGCLDGSKRKRCRNVRFYFVFPAVFIYPRSRSSSANCLKEISFEDIHEQFLECTSRSKDNTLRRVSQTGAKENDAKMFVSICFPVSSFIPIWPQPTALKGNILRRHS</sequence>
<comment type="caution">
    <text evidence="1">The sequence shown here is derived from an EMBL/GenBank/DDBJ whole genome shotgun (WGS) entry which is preliminary data.</text>
</comment>
<dbReference type="Proteomes" id="UP000499080">
    <property type="component" value="Unassembled WGS sequence"/>
</dbReference>